<accession>A0A813VXQ5</accession>
<sequence length="538" mass="60983">MENELSFSQPLNSGTHSMAIHGGMDLITGARFIVTNGTEQPIDIPIHWQCPIGILQRTFERIETLINDSQNCFRDLISAYADLYNIGLYLIVCNGNTCAIIGKEELESNKRHNYKHYTFLWCHAANMVFSPVYIQHINGHKMTTFKTDDVRARDFIESYLDGINQNLINPDQNSVEQDSAEQDALMSEHVSHMMVDTAFSTTDDRTSRVRQPITTVNARVSIKQMQEEIDQLIPFIISRSIEVGFENPIPDFNSTNLNQIPPEMVAELIQERLLYLSSAVQKALELTSQDSDTGISSMIVGEENNQQRNIVQTNETNHSVQTNQGFSYVSSSEPIDMLNSNQASQSTSVSTSLEFQYETPSILVQPKGEWHNRNMKELANKGVSRLAADGPQRTFPQVQVPPKKDQDMYLTVQILTYNNEKHPSKVLVPENTDVNMDGFCNDNNLSRLLFDKCKKQNNYCEPGNGCVYLGISPEEHQAHRKHVRIRMFNLYQTGSITKELIEANQLKKCKLAFWLCILQDGVFKPISNVSLSSIIEET</sequence>
<comment type="caution">
    <text evidence="1">The sequence shown here is derived from an EMBL/GenBank/DDBJ whole genome shotgun (WGS) entry which is preliminary data.</text>
</comment>
<proteinExistence type="predicted"/>
<dbReference type="Proteomes" id="UP000663860">
    <property type="component" value="Unassembled WGS sequence"/>
</dbReference>
<reference evidence="1" key="1">
    <citation type="submission" date="2021-02" db="EMBL/GenBank/DDBJ databases">
        <authorList>
            <person name="Nowell W R."/>
        </authorList>
    </citation>
    <scope>NUCLEOTIDE SEQUENCE</scope>
</reference>
<name>A0A813VXQ5_9BILA</name>
<protein>
    <submittedName>
        <fullName evidence="1">Uncharacterized protein</fullName>
    </submittedName>
</protein>
<dbReference type="AlphaFoldDB" id="A0A813VXQ5"/>
<organism evidence="1 2">
    <name type="scientific">Adineta steineri</name>
    <dbReference type="NCBI Taxonomy" id="433720"/>
    <lineage>
        <taxon>Eukaryota</taxon>
        <taxon>Metazoa</taxon>
        <taxon>Spiralia</taxon>
        <taxon>Gnathifera</taxon>
        <taxon>Rotifera</taxon>
        <taxon>Eurotatoria</taxon>
        <taxon>Bdelloidea</taxon>
        <taxon>Adinetida</taxon>
        <taxon>Adinetidae</taxon>
        <taxon>Adineta</taxon>
    </lineage>
</organism>
<evidence type="ECO:0000313" key="2">
    <source>
        <dbReference type="Proteomes" id="UP000663860"/>
    </source>
</evidence>
<dbReference type="EMBL" id="CAJNOE010000064">
    <property type="protein sequence ID" value="CAF0844203.1"/>
    <property type="molecule type" value="Genomic_DNA"/>
</dbReference>
<evidence type="ECO:0000313" key="1">
    <source>
        <dbReference type="EMBL" id="CAF0844203.1"/>
    </source>
</evidence>
<gene>
    <name evidence="1" type="ORF">IZO911_LOCUS9231</name>
</gene>